<evidence type="ECO:0000256" key="1">
    <source>
        <dbReference type="SAM" id="Phobius"/>
    </source>
</evidence>
<evidence type="ECO:0000313" key="3">
    <source>
        <dbReference type="Proteomes" id="UP000001396"/>
    </source>
</evidence>
<dbReference type="AlphaFoldDB" id="D3AZY7"/>
<dbReference type="RefSeq" id="XP_020436724.1">
    <property type="nucleotide sequence ID" value="XM_020572607.1"/>
</dbReference>
<keyword evidence="1" id="KW-1133">Transmembrane helix</keyword>
<reference evidence="2 3" key="1">
    <citation type="journal article" date="2011" name="Genome Res.">
        <title>Phylogeny-wide analysis of social amoeba genomes highlights ancient origins for complex intercellular communication.</title>
        <authorList>
            <person name="Heidel A.J."/>
            <person name="Lawal H.M."/>
            <person name="Felder M."/>
            <person name="Schilde C."/>
            <person name="Helps N.R."/>
            <person name="Tunggal B."/>
            <person name="Rivero F."/>
            <person name="John U."/>
            <person name="Schleicher M."/>
            <person name="Eichinger L."/>
            <person name="Platzer M."/>
            <person name="Noegel A.A."/>
            <person name="Schaap P."/>
            <person name="Gloeckner G."/>
        </authorList>
    </citation>
    <scope>NUCLEOTIDE SEQUENCE [LARGE SCALE GENOMIC DNA]</scope>
    <source>
        <strain evidence="3">ATCC 26659 / Pp 5 / PN500</strain>
    </source>
</reference>
<organism evidence="2 3">
    <name type="scientific">Heterostelium pallidum (strain ATCC 26659 / Pp 5 / PN500)</name>
    <name type="common">Cellular slime mold</name>
    <name type="synonym">Polysphondylium pallidum</name>
    <dbReference type="NCBI Taxonomy" id="670386"/>
    <lineage>
        <taxon>Eukaryota</taxon>
        <taxon>Amoebozoa</taxon>
        <taxon>Evosea</taxon>
        <taxon>Eumycetozoa</taxon>
        <taxon>Dictyostelia</taxon>
        <taxon>Acytosteliales</taxon>
        <taxon>Acytosteliaceae</taxon>
        <taxon>Heterostelium</taxon>
    </lineage>
</organism>
<gene>
    <name evidence="2" type="ORF">PPL_01601</name>
</gene>
<protein>
    <submittedName>
        <fullName evidence="2">Uncharacterized protein</fullName>
    </submittedName>
</protein>
<accession>D3AZY7</accession>
<dbReference type="EMBL" id="ADBJ01000008">
    <property type="protein sequence ID" value="EFA84611.1"/>
    <property type="molecule type" value="Genomic_DNA"/>
</dbReference>
<name>D3AZY7_HETP5</name>
<proteinExistence type="predicted"/>
<sequence length="137" mass="15670">MFENTYLPSILWGLVVLLIAFILIYPFKFLSIISRLRIIIENLPLIIQKRHKIFPYMYYLKGNANVFSLIDKLPMTLTVYSSVATEHLFNTTVLQTVDTTYRRVTSAHRCSPAVSTDVATGDARDHCQYRCAAAAHQ</sequence>
<dbReference type="InParanoid" id="D3AZY7"/>
<keyword evidence="1" id="KW-0472">Membrane</keyword>
<dbReference type="Proteomes" id="UP000001396">
    <property type="component" value="Unassembled WGS sequence"/>
</dbReference>
<dbReference type="GeneID" id="31357130"/>
<evidence type="ECO:0000313" key="2">
    <source>
        <dbReference type="EMBL" id="EFA84611.1"/>
    </source>
</evidence>
<comment type="caution">
    <text evidence="2">The sequence shown here is derived from an EMBL/GenBank/DDBJ whole genome shotgun (WGS) entry which is preliminary data.</text>
</comment>
<feature type="transmembrane region" description="Helical" evidence="1">
    <location>
        <begin position="6"/>
        <end position="27"/>
    </location>
</feature>
<keyword evidence="3" id="KW-1185">Reference proteome</keyword>
<keyword evidence="1" id="KW-0812">Transmembrane</keyword>